<comment type="caution">
    <text evidence="2">The sequence shown here is derived from an EMBL/GenBank/DDBJ whole genome shotgun (WGS) entry which is preliminary data.</text>
</comment>
<name>A0A368N9D3_9EURY</name>
<protein>
    <submittedName>
        <fullName evidence="2">Cox cluster protein</fullName>
    </submittedName>
</protein>
<feature type="transmembrane region" description="Helical" evidence="1">
    <location>
        <begin position="12"/>
        <end position="34"/>
    </location>
</feature>
<keyword evidence="3" id="KW-1185">Reference proteome</keyword>
<evidence type="ECO:0000256" key="1">
    <source>
        <dbReference type="SAM" id="Phobius"/>
    </source>
</evidence>
<sequence length="86" mass="9115">MSETRRDGRRFVLVLYALIVGLTGVLGFVLGEVIDLGAPPRLFFLLPLPPTGPGFALYGMVTVAVALGVPLGLVVYLSDRLDAETA</sequence>
<evidence type="ECO:0000313" key="2">
    <source>
        <dbReference type="EMBL" id="RCU46155.1"/>
    </source>
</evidence>
<dbReference type="AlphaFoldDB" id="A0A368N9D3"/>
<organism evidence="2 3">
    <name type="scientific">Haloplanus salinus</name>
    <dbReference type="NCBI Taxonomy" id="1126245"/>
    <lineage>
        <taxon>Archaea</taxon>
        <taxon>Methanobacteriati</taxon>
        <taxon>Methanobacteriota</taxon>
        <taxon>Stenosarchaea group</taxon>
        <taxon>Halobacteria</taxon>
        <taxon>Halobacteriales</taxon>
        <taxon>Haloferacaceae</taxon>
        <taxon>Haloplanus</taxon>
    </lineage>
</organism>
<dbReference type="Pfam" id="PF24364">
    <property type="entry name" value="DUF7520"/>
    <property type="match status" value="1"/>
</dbReference>
<dbReference type="InterPro" id="IPR055942">
    <property type="entry name" value="DUF7520"/>
</dbReference>
<keyword evidence="1" id="KW-0812">Transmembrane</keyword>
<dbReference type="EMBL" id="QPHM01000001">
    <property type="protein sequence ID" value="RCU46155.1"/>
    <property type="molecule type" value="Genomic_DNA"/>
</dbReference>
<gene>
    <name evidence="2" type="ORF">DU504_01870</name>
</gene>
<accession>A0A368N9D3</accession>
<feature type="transmembrane region" description="Helical" evidence="1">
    <location>
        <begin position="54"/>
        <end position="77"/>
    </location>
</feature>
<dbReference type="RefSeq" id="WP_114447706.1">
    <property type="nucleotide sequence ID" value="NZ_QPHM01000001.1"/>
</dbReference>
<keyword evidence="1" id="KW-1133">Transmembrane helix</keyword>
<reference evidence="2 3" key="1">
    <citation type="submission" date="2018-07" db="EMBL/GenBank/DDBJ databases">
        <title>Genome sequences of Haloplanus salinus JCM 18368T.</title>
        <authorList>
            <person name="Kim Y.B."/>
            <person name="Roh S.W."/>
        </authorList>
    </citation>
    <scope>NUCLEOTIDE SEQUENCE [LARGE SCALE GENOMIC DNA]</scope>
    <source>
        <strain evidence="2 3">JCM 18368</strain>
    </source>
</reference>
<evidence type="ECO:0000313" key="3">
    <source>
        <dbReference type="Proteomes" id="UP000252189"/>
    </source>
</evidence>
<proteinExistence type="predicted"/>
<keyword evidence="1" id="KW-0472">Membrane</keyword>
<dbReference type="Proteomes" id="UP000252189">
    <property type="component" value="Unassembled WGS sequence"/>
</dbReference>